<comment type="caution">
    <text evidence="5">The sequence shown here is derived from an EMBL/GenBank/DDBJ whole genome shotgun (WGS) entry which is preliminary data.</text>
</comment>
<evidence type="ECO:0000256" key="2">
    <source>
        <dbReference type="ARBA" id="ARBA00022741"/>
    </source>
</evidence>
<dbReference type="SUPFAM" id="SSF51246">
    <property type="entry name" value="Rudiment single hybrid motif"/>
    <property type="match status" value="1"/>
</dbReference>
<dbReference type="PANTHER" id="PTHR48095">
    <property type="entry name" value="PYRUVATE CARBOXYLASE SUBUNIT A"/>
    <property type="match status" value="1"/>
</dbReference>
<evidence type="ECO:0000259" key="4">
    <source>
        <dbReference type="PROSITE" id="PS50979"/>
    </source>
</evidence>
<dbReference type="Gene3D" id="3.30.470.20">
    <property type="entry name" value="ATP-grasp fold, B domain"/>
    <property type="match status" value="1"/>
</dbReference>
<dbReference type="SMART" id="SM00878">
    <property type="entry name" value="Biotin_carb_C"/>
    <property type="match status" value="1"/>
</dbReference>
<evidence type="ECO:0000313" key="5">
    <source>
        <dbReference type="EMBL" id="MPN55432.1"/>
    </source>
</evidence>
<organism evidence="5">
    <name type="scientific">bioreactor metagenome</name>
    <dbReference type="NCBI Taxonomy" id="1076179"/>
    <lineage>
        <taxon>unclassified sequences</taxon>
        <taxon>metagenomes</taxon>
        <taxon>ecological metagenomes</taxon>
    </lineage>
</organism>
<keyword evidence="3" id="KW-0067">ATP-binding</keyword>
<proteinExistence type="predicted"/>
<dbReference type="AlphaFoldDB" id="A0A645IX50"/>
<sequence>MGGGKVTFLHIPGGTRVSFDTALTQDAEVTPFYDSMIGKLITAGNDREEAVRKMEAALCELVISGVPTNIEKQLEIIRSPEFRAGQYDTSWLQRKMKSEELKNKN</sequence>
<dbReference type="PROSITE" id="PS50979">
    <property type="entry name" value="BC"/>
    <property type="match status" value="1"/>
</dbReference>
<gene>
    <name evidence="5" type="primary">accC_26</name>
    <name evidence="5" type="ORF">SDC9_203114</name>
</gene>
<keyword evidence="1 5" id="KW-0436">Ligase</keyword>
<dbReference type="GO" id="GO:0005524">
    <property type="term" value="F:ATP binding"/>
    <property type="evidence" value="ECO:0007669"/>
    <property type="project" value="UniProtKB-KW"/>
</dbReference>
<name>A0A645IX50_9ZZZZ</name>
<dbReference type="EC" id="6.3.4.14" evidence="5"/>
<evidence type="ECO:0000256" key="3">
    <source>
        <dbReference type="ARBA" id="ARBA00022840"/>
    </source>
</evidence>
<feature type="domain" description="Biotin carboxylation" evidence="4">
    <location>
        <begin position="1"/>
        <end position="97"/>
    </location>
</feature>
<dbReference type="GO" id="GO:0004075">
    <property type="term" value="F:biotin carboxylase activity"/>
    <property type="evidence" value="ECO:0007669"/>
    <property type="project" value="UniProtKB-EC"/>
</dbReference>
<reference evidence="5" key="1">
    <citation type="submission" date="2019-08" db="EMBL/GenBank/DDBJ databases">
        <authorList>
            <person name="Kucharzyk K."/>
            <person name="Murdoch R.W."/>
            <person name="Higgins S."/>
            <person name="Loffler F."/>
        </authorList>
    </citation>
    <scope>NUCLEOTIDE SEQUENCE</scope>
</reference>
<keyword evidence="2" id="KW-0547">Nucleotide-binding</keyword>
<evidence type="ECO:0000256" key="1">
    <source>
        <dbReference type="ARBA" id="ARBA00022598"/>
    </source>
</evidence>
<dbReference type="Pfam" id="PF02785">
    <property type="entry name" value="Biotin_carb_C"/>
    <property type="match status" value="1"/>
</dbReference>
<dbReference type="EMBL" id="VSSQ01124673">
    <property type="protein sequence ID" value="MPN55432.1"/>
    <property type="molecule type" value="Genomic_DNA"/>
</dbReference>
<dbReference type="InterPro" id="IPR011764">
    <property type="entry name" value="Biotin_carboxylation_dom"/>
</dbReference>
<accession>A0A645IX50</accession>
<dbReference type="InterPro" id="IPR005482">
    <property type="entry name" value="Biotin_COase_C"/>
</dbReference>
<dbReference type="InterPro" id="IPR051602">
    <property type="entry name" value="ACC_Biotin_Carboxylase"/>
</dbReference>
<protein>
    <submittedName>
        <fullName evidence="5">Biotin carboxylase</fullName>
        <ecNumber evidence="5">6.3.4.14</ecNumber>
    </submittedName>
</protein>
<dbReference type="PANTHER" id="PTHR48095:SF2">
    <property type="entry name" value="BIOTIN CARBOXYLASE, CHLOROPLASTIC"/>
    <property type="match status" value="1"/>
</dbReference>
<dbReference type="InterPro" id="IPR011054">
    <property type="entry name" value="Rudment_hybrid_motif"/>
</dbReference>